<accession>U6KQB6</accession>
<dbReference type="OrthoDB" id="371459at2759"/>
<protein>
    <submittedName>
        <fullName evidence="3">Uncharacterized protein</fullName>
    </submittedName>
</protein>
<dbReference type="OMA" id="YPCEERL"/>
<keyword evidence="1" id="KW-0175">Coiled coil</keyword>
<evidence type="ECO:0000256" key="2">
    <source>
        <dbReference type="SAM" id="MobiDB-lite"/>
    </source>
</evidence>
<evidence type="ECO:0000313" key="3">
    <source>
        <dbReference type="EMBL" id="CDJ37633.1"/>
    </source>
</evidence>
<dbReference type="VEuPathDB" id="ToxoDB:ETH_00016400"/>
<dbReference type="GeneID" id="25252434"/>
<reference evidence="3" key="2">
    <citation type="submission" date="2013-10" db="EMBL/GenBank/DDBJ databases">
        <authorList>
            <person name="Aslett M."/>
        </authorList>
    </citation>
    <scope>NUCLEOTIDE SEQUENCE [LARGE SCALE GENOMIC DNA]</scope>
    <source>
        <strain evidence="3">Houghton</strain>
    </source>
</reference>
<sequence length="548" mass="62250">MEGPWGGGNPFLHRCLLRGDFMAFFAELEKTKNLFERDRGGRTALDLALQLAAELFQSCFSTSFAVDSGGLVQWSACSCAACAHRRHRSMRDGAGEAAREVHCKNPFRVKYNEQYLNMYSQPRQMRLEAEVKPPVPALPPKFKFTPVEYPPGWTPDAASPAPRPRGPRGPVDHSGAAFPLPSGAVGPVPSGAAPQQYFYPCEAEGPNLEGSRLQLEQLKLENKMVQREVLVLVEEVCSGPLCETMRARMRRLLRKLRSLLLVLKRLGSCNMLRIKATEQAVESGLLQQKITYPFLYTALLHRAFKQYPNGPNGQPFDPLNPADGRRMVQLLVNYQMPGFELVLFLGNLTALFSDFVSFFAQDDVRIWRPCKEVQQYYLHMAFSLDSADLFKFIINYGQLLFVGNADVFKWEDLLYVLMEHRDKFRPYFSPLLASRLKSRVQKRLVEEGSAKEIRKKFPPEPVKYPCEERLLTQKVLSEFGSLFGNEEAQELSELLSRWKYGAARPQEEAAGFSRSSKLQQQQQQQQQQQRRPFRSYGGAAASPQAFWA</sequence>
<keyword evidence="4" id="KW-1185">Reference proteome</keyword>
<feature type="compositionally biased region" description="Low complexity" evidence="2">
    <location>
        <begin position="519"/>
        <end position="529"/>
    </location>
</feature>
<feature type="region of interest" description="Disordered" evidence="2">
    <location>
        <begin position="153"/>
        <end position="185"/>
    </location>
</feature>
<organism evidence="3 4">
    <name type="scientific">Eimeria tenella</name>
    <name type="common">Coccidian parasite</name>
    <dbReference type="NCBI Taxonomy" id="5802"/>
    <lineage>
        <taxon>Eukaryota</taxon>
        <taxon>Sar</taxon>
        <taxon>Alveolata</taxon>
        <taxon>Apicomplexa</taxon>
        <taxon>Conoidasida</taxon>
        <taxon>Coccidia</taxon>
        <taxon>Eucoccidiorida</taxon>
        <taxon>Eimeriorina</taxon>
        <taxon>Eimeriidae</taxon>
        <taxon>Eimeria</taxon>
    </lineage>
</organism>
<dbReference type="VEuPathDB" id="ToxoDB:ETH2_0848200"/>
<dbReference type="Proteomes" id="UP000030747">
    <property type="component" value="Unassembled WGS sequence"/>
</dbReference>
<feature type="coiled-coil region" evidence="1">
    <location>
        <begin position="208"/>
        <end position="235"/>
    </location>
</feature>
<evidence type="ECO:0000256" key="1">
    <source>
        <dbReference type="SAM" id="Coils"/>
    </source>
</evidence>
<reference evidence="3" key="1">
    <citation type="submission" date="2013-10" db="EMBL/GenBank/DDBJ databases">
        <title>Genomic analysis of the causative agents of coccidiosis in chickens.</title>
        <authorList>
            <person name="Reid A.J."/>
            <person name="Blake D."/>
            <person name="Billington K."/>
            <person name="Browne H."/>
            <person name="Dunn M."/>
            <person name="Hung S."/>
            <person name="Kawahara F."/>
            <person name="Miranda-Saavedra D."/>
            <person name="Mourier T."/>
            <person name="Nagra H."/>
            <person name="Otto T.D."/>
            <person name="Rawlings N."/>
            <person name="Sanchez A."/>
            <person name="Sanders M."/>
            <person name="Subramaniam C."/>
            <person name="Tay Y."/>
            <person name="Dear P."/>
            <person name="Doerig C."/>
            <person name="Gruber A."/>
            <person name="Parkinson J."/>
            <person name="Shirley M."/>
            <person name="Wan K.L."/>
            <person name="Berriman M."/>
            <person name="Tomley F."/>
            <person name="Pain A."/>
        </authorList>
    </citation>
    <scope>NUCLEOTIDE SEQUENCE [LARGE SCALE GENOMIC DNA]</scope>
    <source>
        <strain evidence="3">Houghton</strain>
    </source>
</reference>
<dbReference type="AlphaFoldDB" id="U6KQB6"/>
<dbReference type="RefSeq" id="XP_013228471.1">
    <property type="nucleotide sequence ID" value="XM_013373017.1"/>
</dbReference>
<feature type="region of interest" description="Disordered" evidence="2">
    <location>
        <begin position="506"/>
        <end position="548"/>
    </location>
</feature>
<evidence type="ECO:0000313" key="4">
    <source>
        <dbReference type="Proteomes" id="UP000030747"/>
    </source>
</evidence>
<dbReference type="EMBL" id="HG673772">
    <property type="protein sequence ID" value="CDJ37633.1"/>
    <property type="molecule type" value="Genomic_DNA"/>
</dbReference>
<proteinExistence type="predicted"/>
<name>U6KQB6_EIMTE</name>
<gene>
    <name evidence="3" type="ORF">ETH_00016400</name>
</gene>